<feature type="domain" description="Lsr2 dimerization" evidence="2">
    <location>
        <begin position="1"/>
        <end position="58"/>
    </location>
</feature>
<evidence type="ECO:0008006" key="6">
    <source>
        <dbReference type="Google" id="ProtNLM"/>
    </source>
</evidence>
<name>D1BEH9_SANKS</name>
<dbReference type="EMBL" id="CP001819">
    <property type="protein sequence ID" value="ACZ21257.1"/>
    <property type="molecule type" value="Genomic_DNA"/>
</dbReference>
<protein>
    <recommendedName>
        <fullName evidence="6">Lsr2</fullName>
    </recommendedName>
</protein>
<dbReference type="InterPro" id="IPR036625">
    <property type="entry name" value="E3-bd_dom_sf"/>
</dbReference>
<dbReference type="Pfam" id="PF23359">
    <property type="entry name" value="Lsr2_DNA-bd"/>
    <property type="match status" value="1"/>
</dbReference>
<accession>D1BEH9</accession>
<dbReference type="Proteomes" id="UP000000322">
    <property type="component" value="Chromosome"/>
</dbReference>
<proteinExistence type="predicted"/>
<dbReference type="AlphaFoldDB" id="D1BEH9"/>
<dbReference type="STRING" id="446469.Sked_13170"/>
<dbReference type="HOGENOM" id="CLU_139818_0_0_11"/>
<dbReference type="OrthoDB" id="4113332at2"/>
<evidence type="ECO:0000256" key="1">
    <source>
        <dbReference type="ARBA" id="ARBA00023125"/>
    </source>
</evidence>
<keyword evidence="1" id="KW-0238">DNA-binding</keyword>
<evidence type="ECO:0000313" key="4">
    <source>
        <dbReference type="EMBL" id="ACZ21257.1"/>
    </source>
</evidence>
<gene>
    <name evidence="4" type="ordered locus">Sked_13170</name>
</gene>
<dbReference type="eggNOG" id="ENOG5032ZS1">
    <property type="taxonomic scope" value="Bacteria"/>
</dbReference>
<evidence type="ECO:0000259" key="3">
    <source>
        <dbReference type="Pfam" id="PF23359"/>
    </source>
</evidence>
<dbReference type="RefSeq" id="WP_012866326.1">
    <property type="nucleotide sequence ID" value="NC_013521.1"/>
</dbReference>
<dbReference type="InterPro" id="IPR042261">
    <property type="entry name" value="Lsr2-like_dimerization"/>
</dbReference>
<evidence type="ECO:0000313" key="5">
    <source>
        <dbReference type="Proteomes" id="UP000000322"/>
    </source>
</evidence>
<dbReference type="InterPro" id="IPR024412">
    <property type="entry name" value="Lsr2_dim_dom"/>
</dbReference>
<sequence length="110" mass="11750">MAQHTKVVLTDDVDGGPATETVRFGVDGVEYEIDLAAGNARALRDLLDGPVRHGRKVGSLGSTRTFTRVVTDYDPTALRAWAGARGIEVPTDGRSRIPDDVVAQYRAAGN</sequence>
<reference evidence="4 5" key="1">
    <citation type="journal article" date="2009" name="Stand. Genomic Sci.">
        <title>Complete genome sequence of Sanguibacter keddieii type strain (ST-74).</title>
        <authorList>
            <person name="Ivanova N."/>
            <person name="Sikorski J."/>
            <person name="Sims D."/>
            <person name="Brettin T."/>
            <person name="Detter J.C."/>
            <person name="Han C."/>
            <person name="Lapidus A."/>
            <person name="Copeland A."/>
            <person name="Glavina Del Rio T."/>
            <person name="Nolan M."/>
            <person name="Chen F."/>
            <person name="Lucas S."/>
            <person name="Tice H."/>
            <person name="Cheng J.F."/>
            <person name="Bruce D."/>
            <person name="Goodwin L."/>
            <person name="Pitluck S."/>
            <person name="Pati A."/>
            <person name="Mavromatis K."/>
            <person name="Chen A."/>
            <person name="Palaniappan K."/>
            <person name="D'haeseleer P."/>
            <person name="Chain P."/>
            <person name="Bristow J."/>
            <person name="Eisen J.A."/>
            <person name="Markowitz V."/>
            <person name="Hugenholtz P."/>
            <person name="Goker M."/>
            <person name="Pukall R."/>
            <person name="Klenk H.P."/>
            <person name="Kyrpides N.C."/>
        </authorList>
    </citation>
    <scope>NUCLEOTIDE SEQUENCE [LARGE SCALE GENOMIC DNA]</scope>
    <source>
        <strain evidence="5">ATCC 51767 / DSM 10542 / NCFB 3025 / ST-74</strain>
    </source>
</reference>
<dbReference type="GO" id="GO:0016746">
    <property type="term" value="F:acyltransferase activity"/>
    <property type="evidence" value="ECO:0007669"/>
    <property type="project" value="InterPro"/>
</dbReference>
<dbReference type="Gene3D" id="4.10.320.10">
    <property type="entry name" value="E3-binding domain"/>
    <property type="match status" value="1"/>
</dbReference>
<dbReference type="Gene3D" id="3.30.60.230">
    <property type="entry name" value="Lsr2, dimerization domain"/>
    <property type="match status" value="1"/>
</dbReference>
<dbReference type="InterPro" id="IPR055370">
    <property type="entry name" value="Lsr2_DNA-bd"/>
</dbReference>
<dbReference type="KEGG" id="ske:Sked_13170"/>
<feature type="domain" description="Lsr2 DNA-binding" evidence="3">
    <location>
        <begin position="73"/>
        <end position="108"/>
    </location>
</feature>
<organism evidence="4 5">
    <name type="scientific">Sanguibacter keddieii (strain ATCC 51767 / DSM 10542 / NCFB 3025 / ST-74)</name>
    <dbReference type="NCBI Taxonomy" id="446469"/>
    <lineage>
        <taxon>Bacteria</taxon>
        <taxon>Bacillati</taxon>
        <taxon>Actinomycetota</taxon>
        <taxon>Actinomycetes</taxon>
        <taxon>Micrococcales</taxon>
        <taxon>Sanguibacteraceae</taxon>
        <taxon>Sanguibacter</taxon>
    </lineage>
</organism>
<evidence type="ECO:0000259" key="2">
    <source>
        <dbReference type="Pfam" id="PF11774"/>
    </source>
</evidence>
<dbReference type="Pfam" id="PF11774">
    <property type="entry name" value="Lsr2"/>
    <property type="match status" value="1"/>
</dbReference>
<dbReference type="GO" id="GO:0003677">
    <property type="term" value="F:DNA binding"/>
    <property type="evidence" value="ECO:0007669"/>
    <property type="project" value="UniProtKB-KW"/>
</dbReference>
<keyword evidence="5" id="KW-1185">Reference proteome</keyword>